<feature type="compositionally biased region" description="Low complexity" evidence="1">
    <location>
        <begin position="52"/>
        <end position="81"/>
    </location>
</feature>
<protein>
    <submittedName>
        <fullName evidence="2">Uncharacterized protein</fullName>
    </submittedName>
</protein>
<dbReference type="Proteomes" id="UP000041254">
    <property type="component" value="Unassembled WGS sequence"/>
</dbReference>
<evidence type="ECO:0000313" key="3">
    <source>
        <dbReference type="Proteomes" id="UP000041254"/>
    </source>
</evidence>
<evidence type="ECO:0000256" key="1">
    <source>
        <dbReference type="SAM" id="MobiDB-lite"/>
    </source>
</evidence>
<name>A0A0G4FLM3_VITBC</name>
<proteinExistence type="predicted"/>
<organism evidence="2 3">
    <name type="scientific">Vitrella brassicaformis (strain CCMP3155)</name>
    <dbReference type="NCBI Taxonomy" id="1169540"/>
    <lineage>
        <taxon>Eukaryota</taxon>
        <taxon>Sar</taxon>
        <taxon>Alveolata</taxon>
        <taxon>Colpodellida</taxon>
        <taxon>Vitrellaceae</taxon>
        <taxon>Vitrella</taxon>
    </lineage>
</organism>
<dbReference type="InParanoid" id="A0A0G4FLM3"/>
<dbReference type="VEuPathDB" id="CryptoDB:Vbra_21481"/>
<keyword evidence="3" id="KW-1185">Reference proteome</keyword>
<sequence>MIALRDGHFAAGPFPPLPIHISPTRRGVRLALLKAVEVRNKTLKDRPPLQLPKPLTTSPTSPAATLPPAAAAAAASASASARDYTNEQQDQAGQRTEDGCAGELGGGLNDRIRERGPSHHTRRRADPSSPADHCVVAEEAMQPLDMDMEVQTA</sequence>
<gene>
    <name evidence="2" type="ORF">Vbra_21481</name>
</gene>
<feature type="region of interest" description="Disordered" evidence="1">
    <location>
        <begin position="44"/>
        <end position="133"/>
    </location>
</feature>
<accession>A0A0G4FLM3</accession>
<evidence type="ECO:0000313" key="2">
    <source>
        <dbReference type="EMBL" id="CEM14915.1"/>
    </source>
</evidence>
<dbReference type="PhylomeDB" id="A0A0G4FLM3"/>
<reference evidence="2 3" key="1">
    <citation type="submission" date="2014-11" db="EMBL/GenBank/DDBJ databases">
        <authorList>
            <person name="Zhu J."/>
            <person name="Qi W."/>
            <person name="Song R."/>
        </authorList>
    </citation>
    <scope>NUCLEOTIDE SEQUENCE [LARGE SCALE GENOMIC DNA]</scope>
</reference>
<dbReference type="AlphaFoldDB" id="A0A0G4FLM3"/>
<dbReference type="EMBL" id="CDMY01000461">
    <property type="protein sequence ID" value="CEM14915.1"/>
    <property type="molecule type" value="Genomic_DNA"/>
</dbReference>